<dbReference type="InterPro" id="IPR029058">
    <property type="entry name" value="AB_hydrolase_fold"/>
</dbReference>
<dbReference type="Proteomes" id="UP000523087">
    <property type="component" value="Unassembled WGS sequence"/>
</dbReference>
<dbReference type="AlphaFoldDB" id="A0A7V9Z3G4"/>
<dbReference type="SUPFAM" id="SSF53474">
    <property type="entry name" value="alpha/beta-Hydrolases"/>
    <property type="match status" value="1"/>
</dbReference>
<name>A0A7V9Z3G4_9BACL</name>
<reference evidence="1 2" key="1">
    <citation type="submission" date="2020-07" db="EMBL/GenBank/DDBJ databases">
        <title>Genomic Encyclopedia of Type Strains, Phase IV (KMG-IV): sequencing the most valuable type-strain genomes for metagenomic binning, comparative biology and taxonomic classification.</title>
        <authorList>
            <person name="Goeker M."/>
        </authorList>
    </citation>
    <scope>NUCLEOTIDE SEQUENCE [LARGE SCALE GENOMIC DNA]</scope>
    <source>
        <strain evidence="1 2">DSM 15730</strain>
    </source>
</reference>
<keyword evidence="2" id="KW-1185">Reference proteome</keyword>
<dbReference type="Gene3D" id="3.40.50.1820">
    <property type="entry name" value="alpha/beta hydrolase"/>
    <property type="match status" value="1"/>
</dbReference>
<accession>A0A7V9Z3G4</accession>
<comment type="caution">
    <text evidence="1">The sequence shown here is derived from an EMBL/GenBank/DDBJ whole genome shotgun (WGS) entry which is preliminary data.</text>
</comment>
<evidence type="ECO:0000313" key="2">
    <source>
        <dbReference type="Proteomes" id="UP000523087"/>
    </source>
</evidence>
<sequence length="179" mass="20990">MEKEVDDLKSAIQFVKSRGYQTIGLYGHSLGSLICLKSYTSDIKTMVLSGALTNAMKYDWEQYFMKEQMKELKEKGYITIQRTGTWRHTIVVDKQMLRDFEDIRQPELLQRVTCPVLIIHGNNKKDEEELLLLERSQRGMQYLSKDSRLKVIDGATHSFLEHLELLKDLATRWYVNHMS</sequence>
<evidence type="ECO:0000313" key="1">
    <source>
        <dbReference type="EMBL" id="MBA2873349.1"/>
    </source>
</evidence>
<keyword evidence="1" id="KW-0378">Hydrolase</keyword>
<proteinExistence type="predicted"/>
<dbReference type="RefSeq" id="WP_181554299.1">
    <property type="nucleotide sequence ID" value="NZ_JACDUT010000001.1"/>
</dbReference>
<gene>
    <name evidence="1" type="ORF">HNR31_000101</name>
</gene>
<dbReference type="GO" id="GO:0016787">
    <property type="term" value="F:hydrolase activity"/>
    <property type="evidence" value="ECO:0007669"/>
    <property type="project" value="UniProtKB-KW"/>
</dbReference>
<protein>
    <submittedName>
        <fullName evidence="1">Alpha-beta hydrolase superfamily lysophospholipase</fullName>
    </submittedName>
</protein>
<dbReference type="EMBL" id="JACDUT010000001">
    <property type="protein sequence ID" value="MBA2873349.1"/>
    <property type="molecule type" value="Genomic_DNA"/>
</dbReference>
<organism evidence="1 2">
    <name type="scientific">Thermaerobacillus caldiproteolyticus</name>
    <dbReference type="NCBI Taxonomy" id="247480"/>
    <lineage>
        <taxon>Bacteria</taxon>
        <taxon>Bacillati</taxon>
        <taxon>Bacillota</taxon>
        <taxon>Bacilli</taxon>
        <taxon>Bacillales</taxon>
        <taxon>Anoxybacillaceae</taxon>
        <taxon>Thermaerobacillus</taxon>
    </lineage>
</organism>